<dbReference type="Gene3D" id="1.10.760.10">
    <property type="entry name" value="Cytochrome c-like domain"/>
    <property type="match status" value="1"/>
</dbReference>
<evidence type="ECO:0000256" key="8">
    <source>
        <dbReference type="PIRSR" id="PIRSR602326-1"/>
    </source>
</evidence>
<keyword evidence="10" id="KW-1185">Reference proteome</keyword>
<evidence type="ECO:0000256" key="3">
    <source>
        <dbReference type="ARBA" id="ARBA00022692"/>
    </source>
</evidence>
<dbReference type="AlphaFoldDB" id="A0AAQ3QFC0"/>
<feature type="binding site" description="covalent" evidence="8">
    <location>
        <position position="28"/>
    </location>
    <ligand>
        <name>heme c</name>
        <dbReference type="ChEBI" id="CHEBI:61717"/>
    </ligand>
</feature>
<dbReference type="EMBL" id="CP136895">
    <property type="protein sequence ID" value="WOL10761.1"/>
    <property type="molecule type" value="Genomic_DNA"/>
</dbReference>
<dbReference type="InterPro" id="IPR036909">
    <property type="entry name" value="Cyt_c-like_dom_sf"/>
</dbReference>
<keyword evidence="6 8" id="KW-0408">Iron</keyword>
<keyword evidence="4 8" id="KW-0479">Metal-binding</keyword>
<sequence length="92" mass="10392">MVCHLLRVFQIREGLHYNPYFPGGTIAMPKMLIDGVVEYEDGTPATESQMGKDVVTFLSWPAESEMEERKLVTNPAAFCNSSRLDFICRMSS</sequence>
<evidence type="ECO:0000256" key="2">
    <source>
        <dbReference type="ARBA" id="ARBA00022617"/>
    </source>
</evidence>
<proteinExistence type="predicted"/>
<name>A0AAQ3QFC0_9LILI</name>
<dbReference type="GO" id="GO:0020037">
    <property type="term" value="F:heme binding"/>
    <property type="evidence" value="ECO:0007669"/>
    <property type="project" value="InterPro"/>
</dbReference>
<evidence type="ECO:0000256" key="6">
    <source>
        <dbReference type="ARBA" id="ARBA00023004"/>
    </source>
</evidence>
<dbReference type="GO" id="GO:0016020">
    <property type="term" value="C:membrane"/>
    <property type="evidence" value="ECO:0007669"/>
    <property type="project" value="UniProtKB-SubCell"/>
</dbReference>
<keyword evidence="3" id="KW-0812">Transmembrane</keyword>
<comment type="subcellular location">
    <subcellularLocation>
        <location evidence="1">Membrane</location>
    </subcellularLocation>
</comment>
<dbReference type="GO" id="GO:0009055">
    <property type="term" value="F:electron transfer activity"/>
    <property type="evidence" value="ECO:0007669"/>
    <property type="project" value="InterPro"/>
</dbReference>
<evidence type="ECO:0000256" key="4">
    <source>
        <dbReference type="ARBA" id="ARBA00022723"/>
    </source>
</evidence>
<dbReference type="GO" id="GO:0005739">
    <property type="term" value="C:mitochondrion"/>
    <property type="evidence" value="ECO:0007669"/>
    <property type="project" value="GOC"/>
</dbReference>
<dbReference type="SUPFAM" id="SSF46626">
    <property type="entry name" value="Cytochrome c"/>
    <property type="match status" value="1"/>
</dbReference>
<organism evidence="9 10">
    <name type="scientific">Canna indica</name>
    <name type="common">Indian-shot</name>
    <dbReference type="NCBI Taxonomy" id="4628"/>
    <lineage>
        <taxon>Eukaryota</taxon>
        <taxon>Viridiplantae</taxon>
        <taxon>Streptophyta</taxon>
        <taxon>Embryophyta</taxon>
        <taxon>Tracheophyta</taxon>
        <taxon>Spermatophyta</taxon>
        <taxon>Magnoliopsida</taxon>
        <taxon>Liliopsida</taxon>
        <taxon>Zingiberales</taxon>
        <taxon>Cannaceae</taxon>
        <taxon>Canna</taxon>
    </lineage>
</organism>
<dbReference type="PANTHER" id="PTHR10266">
    <property type="entry name" value="CYTOCHROME C1"/>
    <property type="match status" value="1"/>
</dbReference>
<evidence type="ECO:0000256" key="5">
    <source>
        <dbReference type="ARBA" id="ARBA00022989"/>
    </source>
</evidence>
<accession>A0AAQ3QFC0</accession>
<dbReference type="GO" id="GO:0046872">
    <property type="term" value="F:metal ion binding"/>
    <property type="evidence" value="ECO:0007669"/>
    <property type="project" value="UniProtKB-KW"/>
</dbReference>
<dbReference type="PRINTS" id="PR00603">
    <property type="entry name" value="CYTOCHROMEC1"/>
</dbReference>
<keyword evidence="5" id="KW-1133">Transmembrane helix</keyword>
<keyword evidence="7" id="KW-0472">Membrane</keyword>
<gene>
    <name evidence="9" type="ORF">Cni_G19520</name>
</gene>
<evidence type="ECO:0000256" key="7">
    <source>
        <dbReference type="ARBA" id="ARBA00023136"/>
    </source>
</evidence>
<comment type="cofactor">
    <cofactor evidence="8">
        <name>heme c</name>
        <dbReference type="ChEBI" id="CHEBI:61717"/>
    </cofactor>
    <text evidence="8">Binds 1 heme c group covalently per subunit.</text>
</comment>
<dbReference type="Pfam" id="PF02167">
    <property type="entry name" value="Cytochrom_C1"/>
    <property type="match status" value="1"/>
</dbReference>
<reference evidence="9 10" key="1">
    <citation type="submission" date="2023-10" db="EMBL/GenBank/DDBJ databases">
        <title>Chromosome-scale genome assembly provides insights into flower coloration mechanisms of Canna indica.</title>
        <authorList>
            <person name="Li C."/>
        </authorList>
    </citation>
    <scope>NUCLEOTIDE SEQUENCE [LARGE SCALE GENOMIC DNA]</scope>
    <source>
        <tissue evidence="9">Flower</tissue>
    </source>
</reference>
<protein>
    <submittedName>
        <fullName evidence="9">Cytochrome c1-2, heme protein, mitochondrial-like</fullName>
    </submittedName>
</protein>
<evidence type="ECO:0000313" key="10">
    <source>
        <dbReference type="Proteomes" id="UP001327560"/>
    </source>
</evidence>
<dbReference type="GO" id="GO:0006122">
    <property type="term" value="P:mitochondrial electron transport, ubiquinol to cytochrome c"/>
    <property type="evidence" value="ECO:0007669"/>
    <property type="project" value="TreeGrafter"/>
</dbReference>
<evidence type="ECO:0000256" key="1">
    <source>
        <dbReference type="ARBA" id="ARBA00004370"/>
    </source>
</evidence>
<dbReference type="Proteomes" id="UP001327560">
    <property type="component" value="Chromosome 6"/>
</dbReference>
<dbReference type="InterPro" id="IPR002326">
    <property type="entry name" value="Cyt_c1"/>
</dbReference>
<evidence type="ECO:0000313" key="9">
    <source>
        <dbReference type="EMBL" id="WOL10761.1"/>
    </source>
</evidence>
<keyword evidence="2 8" id="KW-0349">Heme</keyword>
<dbReference type="PANTHER" id="PTHR10266:SF3">
    <property type="entry name" value="CYTOCHROME C1, HEME PROTEIN, MITOCHONDRIAL"/>
    <property type="match status" value="1"/>
</dbReference>